<dbReference type="Pfam" id="PF01565">
    <property type="entry name" value="FAD_binding_4"/>
    <property type="match status" value="1"/>
</dbReference>
<dbReference type="Gene3D" id="3.40.462.20">
    <property type="match status" value="1"/>
</dbReference>
<dbReference type="GO" id="GO:0071949">
    <property type="term" value="F:FAD binding"/>
    <property type="evidence" value="ECO:0007669"/>
    <property type="project" value="InterPro"/>
</dbReference>
<dbReference type="GO" id="GO:0016491">
    <property type="term" value="F:oxidoreductase activity"/>
    <property type="evidence" value="ECO:0007669"/>
    <property type="project" value="UniProtKB-KW"/>
</dbReference>
<dbReference type="PANTHER" id="PTHR42973:SF39">
    <property type="entry name" value="FAD-BINDING PCMH-TYPE DOMAIN-CONTAINING PROTEIN"/>
    <property type="match status" value="1"/>
</dbReference>
<proteinExistence type="inferred from homology"/>
<comment type="similarity">
    <text evidence="2">Belongs to the oxygen-dependent FAD-linked oxidoreductase family.</text>
</comment>
<feature type="domain" description="FAD-binding PCMH-type" evidence="6">
    <location>
        <begin position="50"/>
        <end position="221"/>
    </location>
</feature>
<evidence type="ECO:0000256" key="3">
    <source>
        <dbReference type="ARBA" id="ARBA00022630"/>
    </source>
</evidence>
<dbReference type="Proteomes" id="UP000199040">
    <property type="component" value="Unassembled WGS sequence"/>
</dbReference>
<dbReference type="Pfam" id="PF08031">
    <property type="entry name" value="BBE"/>
    <property type="match status" value="1"/>
</dbReference>
<dbReference type="InterPro" id="IPR006093">
    <property type="entry name" value="Oxy_OxRdtase_FAD_BS"/>
</dbReference>
<dbReference type="STRING" id="442341.SAMN04487959_112146"/>
<dbReference type="Gene3D" id="3.30.465.10">
    <property type="match status" value="1"/>
</dbReference>
<dbReference type="InterPro" id="IPR036318">
    <property type="entry name" value="FAD-bd_PCMH-like_sf"/>
</dbReference>
<dbReference type="InterPro" id="IPR006094">
    <property type="entry name" value="Oxid_FAD_bind_N"/>
</dbReference>
<dbReference type="InterPro" id="IPR050416">
    <property type="entry name" value="FAD-linked_Oxidoreductase"/>
</dbReference>
<name>A0A1I3E1Q1_9GAMM</name>
<accession>A0A1I3E1Q1</accession>
<evidence type="ECO:0000256" key="1">
    <source>
        <dbReference type="ARBA" id="ARBA00001974"/>
    </source>
</evidence>
<evidence type="ECO:0000256" key="2">
    <source>
        <dbReference type="ARBA" id="ARBA00005466"/>
    </source>
</evidence>
<evidence type="ECO:0000313" key="8">
    <source>
        <dbReference type="Proteomes" id="UP000199040"/>
    </source>
</evidence>
<dbReference type="PROSITE" id="PS51387">
    <property type="entry name" value="FAD_PCMH"/>
    <property type="match status" value="1"/>
</dbReference>
<comment type="cofactor">
    <cofactor evidence="1">
        <name>FAD</name>
        <dbReference type="ChEBI" id="CHEBI:57692"/>
    </cofactor>
</comment>
<dbReference type="InterPro" id="IPR012951">
    <property type="entry name" value="BBE"/>
</dbReference>
<dbReference type="InterPro" id="IPR016166">
    <property type="entry name" value="FAD-bd_PCMH"/>
</dbReference>
<dbReference type="AlphaFoldDB" id="A0A1I3E1Q1"/>
<keyword evidence="5" id="KW-0560">Oxidoreductase</keyword>
<evidence type="ECO:0000313" key="7">
    <source>
        <dbReference type="EMBL" id="SFH92896.1"/>
    </source>
</evidence>
<evidence type="ECO:0000256" key="4">
    <source>
        <dbReference type="ARBA" id="ARBA00022827"/>
    </source>
</evidence>
<sequence>MQHLTYQTLEGTMGALSHETLEAFAQHIRGGVLTEADSGYDEARAVWNGMVDRRPALIAHCLGTQDVRHAVDFARVHQIRVSIRGGGHHIAGNAVADRGMVIDLSRMRSVRVNAHEHTARVEAGALLGDVDHETQAFGLAVPLGINSTTGVAGLCLGGGFGWLTRKYGMTIDNLLSADVVTADGQLHEISTSQEPELFWALRGGGGNFGVVTSFEFKLHPVGPLVYAGLVVYPMAQAEAVLQAWRDHAEKAPRELSVWTVLRQAPPLPFLPESAHGQPVVVFALLYAGDPAAGEREAAKVLDYGTPLGHMLGTQPYAGFQTAFDPLLAPGARNYWKTQNFQQVSNDLIDEFIDAAQALPGPECEIFVAQLGGAAGEIGNTDTAYAGRDANFVMNVHGRWRDPAEDERVRRWSRQVFDATAPFATGGGYINFLTEDEAQRTDTIYGHNYPRLQQLKYQYDPANLFRLNQNIQPAPLAKSA</sequence>
<organism evidence="7 8">
    <name type="scientific">Modicisalibacter xianhensis</name>
    <dbReference type="NCBI Taxonomy" id="442341"/>
    <lineage>
        <taxon>Bacteria</taxon>
        <taxon>Pseudomonadati</taxon>
        <taxon>Pseudomonadota</taxon>
        <taxon>Gammaproteobacteria</taxon>
        <taxon>Oceanospirillales</taxon>
        <taxon>Halomonadaceae</taxon>
        <taxon>Modicisalibacter</taxon>
    </lineage>
</organism>
<reference evidence="7 8" key="1">
    <citation type="submission" date="2016-10" db="EMBL/GenBank/DDBJ databases">
        <authorList>
            <person name="de Groot N.N."/>
        </authorList>
    </citation>
    <scope>NUCLEOTIDE SEQUENCE [LARGE SCALE GENOMIC DNA]</scope>
    <source>
        <strain evidence="7 8">CGMCC 1.6848</strain>
    </source>
</reference>
<keyword evidence="8" id="KW-1185">Reference proteome</keyword>
<dbReference type="InterPro" id="IPR016167">
    <property type="entry name" value="FAD-bd_PCMH_sub1"/>
</dbReference>
<dbReference type="PROSITE" id="PS00862">
    <property type="entry name" value="OX2_COVAL_FAD"/>
    <property type="match status" value="1"/>
</dbReference>
<dbReference type="RefSeq" id="WP_092848331.1">
    <property type="nucleotide sequence ID" value="NZ_FOPY01000012.1"/>
</dbReference>
<dbReference type="Gene3D" id="3.30.43.10">
    <property type="entry name" value="Uridine Diphospho-n-acetylenolpyruvylglucosamine Reductase, domain 2"/>
    <property type="match status" value="1"/>
</dbReference>
<keyword evidence="4" id="KW-0274">FAD</keyword>
<evidence type="ECO:0000256" key="5">
    <source>
        <dbReference type="ARBA" id="ARBA00023002"/>
    </source>
</evidence>
<evidence type="ECO:0000259" key="6">
    <source>
        <dbReference type="PROSITE" id="PS51387"/>
    </source>
</evidence>
<dbReference type="SUPFAM" id="SSF56176">
    <property type="entry name" value="FAD-binding/transporter-associated domain-like"/>
    <property type="match status" value="1"/>
</dbReference>
<protein>
    <submittedName>
        <fullName evidence="7">FAD/FMN-containing dehydrogenase</fullName>
    </submittedName>
</protein>
<keyword evidence="3" id="KW-0285">Flavoprotein</keyword>
<dbReference type="EMBL" id="FOPY01000012">
    <property type="protein sequence ID" value="SFH92896.1"/>
    <property type="molecule type" value="Genomic_DNA"/>
</dbReference>
<gene>
    <name evidence="7" type="ORF">SAMN04487959_112146</name>
</gene>
<dbReference type="InterPro" id="IPR016169">
    <property type="entry name" value="FAD-bd_PCMH_sub2"/>
</dbReference>
<dbReference type="PANTHER" id="PTHR42973">
    <property type="entry name" value="BINDING OXIDOREDUCTASE, PUTATIVE (AFU_ORTHOLOGUE AFUA_1G17690)-RELATED"/>
    <property type="match status" value="1"/>
</dbReference>